<dbReference type="SUPFAM" id="SSF47781">
    <property type="entry name" value="RuvA domain 2-like"/>
    <property type="match status" value="1"/>
</dbReference>
<dbReference type="InterPro" id="IPR051675">
    <property type="entry name" value="Endo/Exo/Phosphatase_dom_1"/>
</dbReference>
<dbReference type="EMBL" id="JBHSMC010000029">
    <property type="protein sequence ID" value="MFC5466663.1"/>
    <property type="molecule type" value="Genomic_DNA"/>
</dbReference>
<dbReference type="InterPro" id="IPR010994">
    <property type="entry name" value="RuvA_2-like"/>
</dbReference>
<accession>A0ABW0LL86</accession>
<dbReference type="PANTHER" id="PTHR21180:SF32">
    <property type="entry name" value="ENDONUCLEASE_EXONUCLEASE_PHOSPHATASE FAMILY DOMAIN-CONTAINING PROTEIN 1"/>
    <property type="match status" value="1"/>
</dbReference>
<evidence type="ECO:0000313" key="4">
    <source>
        <dbReference type="Proteomes" id="UP001596147"/>
    </source>
</evidence>
<keyword evidence="1" id="KW-0472">Membrane</keyword>
<proteinExistence type="predicted"/>
<keyword evidence="4" id="KW-1185">Reference proteome</keyword>
<dbReference type="Pfam" id="PF12836">
    <property type="entry name" value="HHH_3"/>
    <property type="match status" value="1"/>
</dbReference>
<gene>
    <name evidence="3" type="ORF">ACFPM4_18215</name>
</gene>
<dbReference type="InterPro" id="IPR019554">
    <property type="entry name" value="Soluble_ligand-bd"/>
</dbReference>
<evidence type="ECO:0000259" key="2">
    <source>
        <dbReference type="SMART" id="SM00278"/>
    </source>
</evidence>
<feature type="transmembrane region" description="Helical" evidence="1">
    <location>
        <begin position="7"/>
        <end position="26"/>
    </location>
</feature>
<dbReference type="Pfam" id="PF10531">
    <property type="entry name" value="SLBB"/>
    <property type="match status" value="1"/>
</dbReference>
<dbReference type="InterPro" id="IPR003583">
    <property type="entry name" value="Hlx-hairpin-Hlx_DNA-bd_motif"/>
</dbReference>
<name>A0ABW0LL86_9BACI</name>
<evidence type="ECO:0000313" key="3">
    <source>
        <dbReference type="EMBL" id="MFC5466663.1"/>
    </source>
</evidence>
<keyword evidence="1" id="KW-1133">Transmembrane helix</keyword>
<dbReference type="NCBIfam" id="TIGR00426">
    <property type="entry name" value="competence protein ComEA helix-hairpin-helix repeat region"/>
    <property type="match status" value="1"/>
</dbReference>
<keyword evidence="1" id="KW-0812">Transmembrane</keyword>
<protein>
    <submittedName>
        <fullName evidence="3">Helix-hairpin-helix domain-containing protein</fullName>
    </submittedName>
</protein>
<dbReference type="SMART" id="SM00278">
    <property type="entry name" value="HhH1"/>
    <property type="match status" value="2"/>
</dbReference>
<evidence type="ECO:0000256" key="1">
    <source>
        <dbReference type="SAM" id="Phobius"/>
    </source>
</evidence>
<dbReference type="Gene3D" id="1.10.150.280">
    <property type="entry name" value="AF1531-like domain"/>
    <property type="match status" value="1"/>
</dbReference>
<comment type="caution">
    <text evidence="3">The sequence shown here is derived from an EMBL/GenBank/DDBJ whole genome shotgun (WGS) entry which is preliminary data.</text>
</comment>
<reference evidence="4" key="1">
    <citation type="journal article" date="2019" name="Int. J. Syst. Evol. Microbiol.">
        <title>The Global Catalogue of Microorganisms (GCM) 10K type strain sequencing project: providing services to taxonomists for standard genome sequencing and annotation.</title>
        <authorList>
            <consortium name="The Broad Institute Genomics Platform"/>
            <consortium name="The Broad Institute Genome Sequencing Center for Infectious Disease"/>
            <person name="Wu L."/>
            <person name="Ma J."/>
        </authorList>
    </citation>
    <scope>NUCLEOTIDE SEQUENCE [LARGE SCALE GENOMIC DNA]</scope>
    <source>
        <strain evidence="4">CGMCC 1.12237</strain>
    </source>
</reference>
<dbReference type="RefSeq" id="WP_382354986.1">
    <property type="nucleotide sequence ID" value="NZ_JBHSMC010000029.1"/>
</dbReference>
<dbReference type="InterPro" id="IPR004509">
    <property type="entry name" value="Competence_ComEA_HhH"/>
</dbReference>
<feature type="domain" description="Helix-hairpin-helix DNA-binding motif class 1" evidence="2">
    <location>
        <begin position="180"/>
        <end position="199"/>
    </location>
</feature>
<feature type="domain" description="Helix-hairpin-helix DNA-binding motif class 1" evidence="2">
    <location>
        <begin position="150"/>
        <end position="169"/>
    </location>
</feature>
<organism evidence="3 4">
    <name type="scientific">Lederbergia graminis</name>
    <dbReference type="NCBI Taxonomy" id="735518"/>
    <lineage>
        <taxon>Bacteria</taxon>
        <taxon>Bacillati</taxon>
        <taxon>Bacillota</taxon>
        <taxon>Bacilli</taxon>
        <taxon>Bacillales</taxon>
        <taxon>Bacillaceae</taxon>
        <taxon>Lederbergia</taxon>
    </lineage>
</organism>
<dbReference type="PANTHER" id="PTHR21180">
    <property type="entry name" value="ENDONUCLEASE/EXONUCLEASE/PHOSPHATASE FAMILY DOMAIN-CONTAINING PROTEIN 1"/>
    <property type="match status" value="1"/>
</dbReference>
<dbReference type="Proteomes" id="UP001596147">
    <property type="component" value="Unassembled WGS sequence"/>
</dbReference>
<sequence length="203" mass="22959">MMTWIEKYKTIIIGVLIIIVITFIYITQRKESDMTSNTDFSIVEKKMNMPQEEQINSPPVKKEIFVDIKGAVQHPGLYEAEEGERVADLINKAGGLLKEADENLINFALKVEDEMVIYIPIQGEDIEIPLDNPSSQNSEIKININKANNAELETLPGIGPSKAETIIKYREQHGPFEQIEDIQNISGIGEKTFEKLKDNITIK</sequence>